<evidence type="ECO:0000313" key="2">
    <source>
        <dbReference type="Proteomes" id="UP000469424"/>
    </source>
</evidence>
<comment type="caution">
    <text evidence="1">The sequence shown here is derived from an EMBL/GenBank/DDBJ whole genome shotgun (WGS) entry which is preliminary data.</text>
</comment>
<dbReference type="SUPFAM" id="SSF158622">
    <property type="entry name" value="YheA/YmcA-like"/>
    <property type="match status" value="1"/>
</dbReference>
<organism evidence="1 2">
    <name type="scientific">Mogibacterium kristiansenii</name>
    <dbReference type="NCBI Taxonomy" id="2606708"/>
    <lineage>
        <taxon>Bacteria</taxon>
        <taxon>Bacillati</taxon>
        <taxon>Bacillota</taxon>
        <taxon>Clostridia</taxon>
        <taxon>Peptostreptococcales</taxon>
        <taxon>Anaerovoracaceae</taxon>
        <taxon>Mogibacterium</taxon>
    </lineage>
</organism>
<dbReference type="Gene3D" id="1.20.1500.10">
    <property type="entry name" value="YheA/YmcA-like"/>
    <property type="match status" value="1"/>
</dbReference>
<reference evidence="1 2" key="1">
    <citation type="submission" date="2019-08" db="EMBL/GenBank/DDBJ databases">
        <title>In-depth cultivation of the pig gut microbiome towards novel bacterial diversity and tailored functional studies.</title>
        <authorList>
            <person name="Wylensek D."/>
            <person name="Hitch T.C.A."/>
            <person name="Clavel T."/>
        </authorList>
    </citation>
    <scope>NUCLEOTIDE SEQUENCE [LARGE SCALE GENOMIC DNA]</scope>
    <source>
        <strain evidence="1 2">WCA-MUC-591-APC-4B</strain>
    </source>
</reference>
<accession>A0A6N7X5Z1</accession>
<evidence type="ECO:0000313" key="1">
    <source>
        <dbReference type="EMBL" id="MST70003.1"/>
    </source>
</evidence>
<sequence>MNVYEEAHDLARAIKESNEFKEFDRLKKEVDQDPQLSAMLKDLQMKQVQLQTKQMAEGKLDSELMGQIQSMVTMLTAKPQAAQYLQAEARFSIMMKDVSEILADAINIKSML</sequence>
<dbReference type="InterPro" id="IPR023378">
    <property type="entry name" value="YheA/YmcA-like_dom_sf"/>
</dbReference>
<dbReference type="RefSeq" id="WP_154553567.1">
    <property type="nucleotide sequence ID" value="NZ_JBJESO010000012.1"/>
</dbReference>
<dbReference type="InterPro" id="IPR010368">
    <property type="entry name" value="Com_YlbF"/>
</dbReference>
<dbReference type="Proteomes" id="UP000469424">
    <property type="component" value="Unassembled WGS sequence"/>
</dbReference>
<dbReference type="AlphaFoldDB" id="A0A6N7X5Z1"/>
<dbReference type="EMBL" id="VUNA01000002">
    <property type="protein sequence ID" value="MST70003.1"/>
    <property type="molecule type" value="Genomic_DNA"/>
</dbReference>
<gene>
    <name evidence="1" type="ORF">FYJ65_01395</name>
</gene>
<proteinExistence type="predicted"/>
<dbReference type="Pfam" id="PF06133">
    <property type="entry name" value="Com_YlbF"/>
    <property type="match status" value="1"/>
</dbReference>
<keyword evidence="2" id="KW-1185">Reference proteome</keyword>
<name>A0A6N7X5Z1_9FIRM</name>
<protein>
    <submittedName>
        <fullName evidence="1">YlbF family regulator</fullName>
    </submittedName>
</protein>